<proteinExistence type="predicted"/>
<organism evidence="2 3">
    <name type="scientific">Musa troglodytarum</name>
    <name type="common">fe'i banana</name>
    <dbReference type="NCBI Taxonomy" id="320322"/>
    <lineage>
        <taxon>Eukaryota</taxon>
        <taxon>Viridiplantae</taxon>
        <taxon>Streptophyta</taxon>
        <taxon>Embryophyta</taxon>
        <taxon>Tracheophyta</taxon>
        <taxon>Spermatophyta</taxon>
        <taxon>Magnoliopsida</taxon>
        <taxon>Liliopsida</taxon>
        <taxon>Zingiberales</taxon>
        <taxon>Musaceae</taxon>
        <taxon>Musa</taxon>
    </lineage>
</organism>
<dbReference type="EMBL" id="CP097506">
    <property type="protein sequence ID" value="URD97498.1"/>
    <property type="molecule type" value="Genomic_DNA"/>
</dbReference>
<feature type="compositionally biased region" description="Polar residues" evidence="1">
    <location>
        <begin position="212"/>
        <end position="225"/>
    </location>
</feature>
<feature type="compositionally biased region" description="Basic and acidic residues" evidence="1">
    <location>
        <begin position="158"/>
        <end position="170"/>
    </location>
</feature>
<evidence type="ECO:0000313" key="2">
    <source>
        <dbReference type="EMBL" id="URD97498.1"/>
    </source>
</evidence>
<feature type="region of interest" description="Disordered" evidence="1">
    <location>
        <begin position="44"/>
        <end position="100"/>
    </location>
</feature>
<evidence type="ECO:0000256" key="1">
    <source>
        <dbReference type="SAM" id="MobiDB-lite"/>
    </source>
</evidence>
<keyword evidence="3" id="KW-1185">Reference proteome</keyword>
<feature type="compositionally biased region" description="Pro residues" evidence="1">
    <location>
        <begin position="69"/>
        <end position="79"/>
    </location>
</feature>
<dbReference type="PANTHER" id="PTHR35459">
    <property type="entry name" value="T1N6.14 PROTEIN"/>
    <property type="match status" value="1"/>
</dbReference>
<dbReference type="OrthoDB" id="672903at2759"/>
<dbReference type="AlphaFoldDB" id="A0A9E7JY00"/>
<evidence type="ECO:0000313" key="3">
    <source>
        <dbReference type="Proteomes" id="UP001055439"/>
    </source>
</evidence>
<accession>A0A9E7JY00</accession>
<feature type="compositionally biased region" description="Low complexity" evidence="1">
    <location>
        <begin position="80"/>
        <end position="89"/>
    </location>
</feature>
<gene>
    <name evidence="2" type="ORF">MUK42_28962</name>
</gene>
<sequence length="280" mass="30806">MSKQTLKSLTKRFSFTVDQTQGHSRVFFVGIGGSKTEPAFVGRGRNLSHSISRTASRRPLSQVMEEAKPPPSAPRPASVPAPEAAAAEAPEARSKRRKLDAAEFRESDYYKLRLAVKNLRPLFVEVLRTPDFRSSKVAHDLQNQMKTVLELTQKLRGDVTSNEKCKKPSEAAHSLKVKNEEPLEKPPENETLNAHPQAGDFPTAPEKASQPEKATSISDSFQGSTAPEIKEKAKQLDEAFQGTYVIGGSKLGWNFLVYPGSEPVYYGVTKASVLARRAAE</sequence>
<feature type="compositionally biased region" description="Basic and acidic residues" evidence="1">
    <location>
        <begin position="177"/>
        <end position="188"/>
    </location>
</feature>
<reference evidence="2" key="1">
    <citation type="submission" date="2022-05" db="EMBL/GenBank/DDBJ databases">
        <title>The Musa troglodytarum L. genome provides insights into the mechanism of non-climacteric behaviour and enrichment of carotenoids.</title>
        <authorList>
            <person name="Wang J."/>
        </authorList>
    </citation>
    <scope>NUCLEOTIDE SEQUENCE</scope>
    <source>
        <tissue evidence="2">Leaf</tissue>
    </source>
</reference>
<feature type="region of interest" description="Disordered" evidence="1">
    <location>
        <begin position="158"/>
        <end position="233"/>
    </location>
</feature>
<name>A0A9E7JY00_9LILI</name>
<dbReference type="PANTHER" id="PTHR35459:SF2">
    <property type="entry name" value="T1N6.14 PROTEIN"/>
    <property type="match status" value="1"/>
</dbReference>
<dbReference type="Proteomes" id="UP001055439">
    <property type="component" value="Chromosome 4"/>
</dbReference>
<protein>
    <submittedName>
        <fullName evidence="2">Uncharacterized protein</fullName>
    </submittedName>
</protein>